<proteinExistence type="predicted"/>
<dbReference type="Gene3D" id="1.25.40.20">
    <property type="entry name" value="Ankyrin repeat-containing domain"/>
    <property type="match status" value="1"/>
</dbReference>
<dbReference type="EMBL" id="PDUU01000008">
    <property type="protein sequence ID" value="PHN97321.1"/>
    <property type="molecule type" value="Genomic_DNA"/>
</dbReference>
<evidence type="ECO:0000313" key="4">
    <source>
        <dbReference type="Proteomes" id="UP001242342"/>
    </source>
</evidence>
<protein>
    <submittedName>
        <fullName evidence="2">Uncharacterized protein</fullName>
    </submittedName>
</protein>
<organism evidence="2 3">
    <name type="scientific">Tenacibaculum discolor</name>
    <dbReference type="NCBI Taxonomy" id="361581"/>
    <lineage>
        <taxon>Bacteria</taxon>
        <taxon>Pseudomonadati</taxon>
        <taxon>Bacteroidota</taxon>
        <taxon>Flavobacteriia</taxon>
        <taxon>Flavobacteriales</taxon>
        <taxon>Flavobacteriaceae</taxon>
        <taxon>Tenacibaculum</taxon>
    </lineage>
</organism>
<accession>A0A2G1BTD7</accession>
<dbReference type="RefSeq" id="WP_099215535.1">
    <property type="nucleotide sequence ID" value="NZ_JAUYVU010000006.1"/>
</dbReference>
<reference evidence="2" key="2">
    <citation type="submission" date="2017-10" db="EMBL/GenBank/DDBJ databases">
        <authorList>
            <person name="Enke T.N."/>
            <person name="Cordero O.X."/>
        </authorList>
    </citation>
    <scope>NUCLEOTIDE SEQUENCE</scope>
    <source>
        <strain evidence="2">4G03</strain>
    </source>
</reference>
<gene>
    <name evidence="2" type="ORF">CSC81_09570</name>
    <name evidence="1" type="ORF">Q8W23_09330</name>
</gene>
<evidence type="ECO:0000313" key="3">
    <source>
        <dbReference type="Proteomes" id="UP000222163"/>
    </source>
</evidence>
<dbReference type="InterPro" id="IPR036770">
    <property type="entry name" value="Ankyrin_rpt-contain_sf"/>
</dbReference>
<evidence type="ECO:0000313" key="1">
    <source>
        <dbReference type="EMBL" id="MDP2541671.1"/>
    </source>
</evidence>
<reference evidence="2 3" key="1">
    <citation type="journal article" date="2016" name="Nat. Commun.">
        <title>Microbial interactions lead to rapid micro-scale successions on model marine particles.</title>
        <authorList>
            <person name="Datta M.S."/>
            <person name="Sliwerska E."/>
            <person name="Gore J."/>
            <person name="Polz M.F."/>
            <person name="Cordero O.X."/>
        </authorList>
    </citation>
    <scope>NUCLEOTIDE SEQUENCE [LARGE SCALE GENOMIC DNA]</scope>
    <source>
        <strain evidence="2 3">4G03</strain>
    </source>
</reference>
<dbReference type="Proteomes" id="UP001242342">
    <property type="component" value="Unassembled WGS sequence"/>
</dbReference>
<sequence>MKHYYIFFINLFFFSQASFGQLSKFEESYIKTFDPQGYSYYKFGEGIANQGKQIAVGLSKRLDNYQRLIDTQDPNELLADFEAKMQNIESLEANFIRNSNQFAYNTGEQIGNSINNNDAMGALSGLVGFASSMSAQKEAKRKLAAQKAALKQQRINKMSQVYYKAKEFNETKQKEYLNRAAFAKDLKQEKYNLAFVENLKCFSKSMKSSWSSTSTYWLKNRCPKPQEPTITTIENKFIAKDIQVRKIAERKYKFYKETGYEEFKDAAISYAASAANTKGTAANYFLLGKYYASENPILGLSTLLTAKSINPNFKKNKVSELIEETKNAAESEINQALVKNDVAYINSFLDAGLDRLVKIDGKSILTEAISLDNPDAVQTILNKYIDGLPQQKINEKIHKTILLCALKDSYKTIKRFSELGVSTDFKVGRYHPIDLAVKGQASKAYKTLLELSDEADVYKEKYKNSTIHILGNIKESPSKAAADIDKIENTATLQKIVNYLFERIDEDRSFLEVLLKSEKAKKYLSNTPNICSEIKDLFTKDIVVSSPTSLSASFLKSGLISFSEMPLYGDFVKATAQRTEKATLDGESFGDSALLSLSYEVYQNSINNLRELQVKYNTDYSASISPMEKEIREVKKLQASGEQLTKEVKKKYLSMVFSSLANDTKNLYTEYKKPFKSYFEQHYEIKESISLEEKIDVIISGIEKYIATLEDDKQKSAMTSGLNIWKGYKKRANSLLPVEQNVVESSFAPQAINQGLPLDRLSVNKLTSTSNNGFSLTKAITYKDLESKSLALVAYISDNYELFSELDKEFDLGNLMEHNGKSLLENMTRDGKKFGSNPAYLSEDFNIKDKDLLSKIAQQLIEGTSYPSATTLIPLKTIIIRYNLKNNKITNTGGTLLHWYVDSMLKEANDEEVSVKSRYIKDLVKGLNIDKTIEDENGLTAYKLYDKNLSTIKKYWKKENREALGGRGLIKGMANKMMRKDKEEEVEKILKPE</sequence>
<dbReference type="EMBL" id="JAUYVU010000006">
    <property type="protein sequence ID" value="MDP2541671.1"/>
    <property type="molecule type" value="Genomic_DNA"/>
</dbReference>
<reference evidence="1 4" key="3">
    <citation type="submission" date="2023-07" db="EMBL/GenBank/DDBJ databases">
        <title>Genome content predicts the carbon catabolic preferences of heterotrophic bacteria.</title>
        <authorList>
            <person name="Gralka M."/>
        </authorList>
    </citation>
    <scope>NUCLEOTIDE SEQUENCE [LARGE SCALE GENOMIC DNA]</scope>
    <source>
        <strain evidence="1 4">4G03</strain>
    </source>
</reference>
<evidence type="ECO:0000313" key="2">
    <source>
        <dbReference type="EMBL" id="PHN97321.1"/>
    </source>
</evidence>
<dbReference type="Proteomes" id="UP000222163">
    <property type="component" value="Unassembled WGS sequence"/>
</dbReference>
<comment type="caution">
    <text evidence="2">The sequence shown here is derived from an EMBL/GenBank/DDBJ whole genome shotgun (WGS) entry which is preliminary data.</text>
</comment>
<name>A0A2G1BTD7_9FLAO</name>
<dbReference type="AlphaFoldDB" id="A0A2G1BTD7"/>
<keyword evidence="4" id="KW-1185">Reference proteome</keyword>